<accession>A0ACC2I527</accession>
<name>A0ACC2I527_9PLEO</name>
<keyword evidence="2" id="KW-1185">Reference proteome</keyword>
<dbReference type="EMBL" id="JAPHNI010000506">
    <property type="protein sequence ID" value="KAJ8110366.1"/>
    <property type="molecule type" value="Genomic_DNA"/>
</dbReference>
<dbReference type="Proteomes" id="UP001153331">
    <property type="component" value="Unassembled WGS sequence"/>
</dbReference>
<gene>
    <name evidence="1" type="ORF">OPT61_g6772</name>
</gene>
<comment type="caution">
    <text evidence="1">The sequence shown here is derived from an EMBL/GenBank/DDBJ whole genome shotgun (WGS) entry which is preliminary data.</text>
</comment>
<sequence>MSHFSSTPWTRTIRVFLYHWNPVLAHHWQSQQQSRRGLAILGVEAVVGLNLPCQNLRSRQAQSQPEGSQPGPVQADLAERDQLQQHSPPFKPREATHSVHRMRDTGTLNGRMCRPHLPWSPMTRTMDMDKGTFREKDGATGELILLAAANGISISVFHVDSETSLPEALQFQAKFDRTKHPKVSGGKTGVKETSSSDDSPS</sequence>
<reference evidence="1" key="1">
    <citation type="submission" date="2022-11" db="EMBL/GenBank/DDBJ databases">
        <title>Genome Sequence of Boeremia exigua.</title>
        <authorList>
            <person name="Buettner E."/>
        </authorList>
    </citation>
    <scope>NUCLEOTIDE SEQUENCE</scope>
    <source>
        <strain evidence="1">CU02</strain>
    </source>
</reference>
<proteinExistence type="predicted"/>
<organism evidence="1 2">
    <name type="scientific">Boeremia exigua</name>
    <dbReference type="NCBI Taxonomy" id="749465"/>
    <lineage>
        <taxon>Eukaryota</taxon>
        <taxon>Fungi</taxon>
        <taxon>Dikarya</taxon>
        <taxon>Ascomycota</taxon>
        <taxon>Pezizomycotina</taxon>
        <taxon>Dothideomycetes</taxon>
        <taxon>Pleosporomycetidae</taxon>
        <taxon>Pleosporales</taxon>
        <taxon>Pleosporineae</taxon>
        <taxon>Didymellaceae</taxon>
        <taxon>Boeremia</taxon>
    </lineage>
</organism>
<evidence type="ECO:0000313" key="2">
    <source>
        <dbReference type="Proteomes" id="UP001153331"/>
    </source>
</evidence>
<protein>
    <submittedName>
        <fullName evidence="1">Uncharacterized protein</fullName>
    </submittedName>
</protein>
<evidence type="ECO:0000313" key="1">
    <source>
        <dbReference type="EMBL" id="KAJ8110366.1"/>
    </source>
</evidence>